<accession>A0ABT3RFP4</accession>
<organism evidence="1 2">
    <name type="scientific">Pontibacter anaerobius</name>
    <dbReference type="NCBI Taxonomy" id="2993940"/>
    <lineage>
        <taxon>Bacteria</taxon>
        <taxon>Pseudomonadati</taxon>
        <taxon>Bacteroidota</taxon>
        <taxon>Cytophagia</taxon>
        <taxon>Cytophagales</taxon>
        <taxon>Hymenobacteraceae</taxon>
        <taxon>Pontibacter</taxon>
    </lineage>
</organism>
<dbReference type="EMBL" id="JAPFQO010000006">
    <property type="protein sequence ID" value="MCX2740326.1"/>
    <property type="molecule type" value="Genomic_DNA"/>
</dbReference>
<comment type="caution">
    <text evidence="1">The sequence shown here is derived from an EMBL/GenBank/DDBJ whole genome shotgun (WGS) entry which is preliminary data.</text>
</comment>
<name>A0ABT3RFP4_9BACT</name>
<sequence>MAPTLLFVYNAETGFFNKLVDFTHKIVSPKTYPCSLCSLTYGNFTAFPEWESYVKQLPLEVRFVYKNEWPHGQVYNKFPLVALQGEEVEILLTKEALDKMTSLEELIDSLNAVLPRTTV</sequence>
<dbReference type="RefSeq" id="WP_266052386.1">
    <property type="nucleotide sequence ID" value="NZ_JAPFQO010000006.1"/>
</dbReference>
<dbReference type="Proteomes" id="UP001207228">
    <property type="component" value="Unassembled WGS sequence"/>
</dbReference>
<proteinExistence type="predicted"/>
<evidence type="ECO:0000313" key="2">
    <source>
        <dbReference type="Proteomes" id="UP001207228"/>
    </source>
</evidence>
<reference evidence="1 2" key="1">
    <citation type="submission" date="2022-11" db="EMBL/GenBank/DDBJ databases">
        <title>The characterization of three novel Bacteroidetes species and genomic analysis of their roles in tidal elemental geochemical cycles.</title>
        <authorList>
            <person name="Ma K.-J."/>
        </authorList>
    </citation>
    <scope>NUCLEOTIDE SEQUENCE [LARGE SCALE GENOMIC DNA]</scope>
    <source>
        <strain evidence="1 2">M82</strain>
    </source>
</reference>
<protein>
    <recommendedName>
        <fullName evidence="3">GTPase</fullName>
    </recommendedName>
</protein>
<keyword evidence="2" id="KW-1185">Reference proteome</keyword>
<evidence type="ECO:0008006" key="3">
    <source>
        <dbReference type="Google" id="ProtNLM"/>
    </source>
</evidence>
<gene>
    <name evidence="1" type="ORF">OO017_10250</name>
</gene>
<evidence type="ECO:0000313" key="1">
    <source>
        <dbReference type="EMBL" id="MCX2740326.1"/>
    </source>
</evidence>